<dbReference type="AlphaFoldDB" id="A0A1S1R6W0"/>
<evidence type="ECO:0000313" key="2">
    <source>
        <dbReference type="EMBL" id="OHV41225.1"/>
    </source>
</evidence>
<dbReference type="EMBL" id="MBLM01000058">
    <property type="protein sequence ID" value="OHV41225.1"/>
    <property type="molecule type" value="Genomic_DNA"/>
</dbReference>
<dbReference type="Gene3D" id="3.30.1310.20">
    <property type="entry name" value="PRTase-like"/>
    <property type="match status" value="1"/>
</dbReference>
<name>A0A1S1R6W0_9ACTN</name>
<protein>
    <submittedName>
        <fullName evidence="2">Phosphoribosyl transferase</fullName>
    </submittedName>
</protein>
<gene>
    <name evidence="2" type="ORF">CC117_13035</name>
</gene>
<evidence type="ECO:0000313" key="3">
    <source>
        <dbReference type="Proteomes" id="UP000179627"/>
    </source>
</evidence>
<keyword evidence="3" id="KW-1185">Reference proteome</keyword>
<organism evidence="2 3">
    <name type="scientific">Parafrankia colletiae</name>
    <dbReference type="NCBI Taxonomy" id="573497"/>
    <lineage>
        <taxon>Bacteria</taxon>
        <taxon>Bacillati</taxon>
        <taxon>Actinomycetota</taxon>
        <taxon>Actinomycetes</taxon>
        <taxon>Frankiales</taxon>
        <taxon>Frankiaceae</taxon>
        <taxon>Parafrankia</taxon>
    </lineage>
</organism>
<dbReference type="Proteomes" id="UP000179627">
    <property type="component" value="Unassembled WGS sequence"/>
</dbReference>
<dbReference type="InterPro" id="IPR029058">
    <property type="entry name" value="AB_hydrolase_fold"/>
</dbReference>
<keyword evidence="2" id="KW-0808">Transferase</keyword>
<dbReference type="Pfam" id="PF00156">
    <property type="entry name" value="Pribosyltran"/>
    <property type="match status" value="1"/>
</dbReference>
<dbReference type="SUPFAM" id="SSF53271">
    <property type="entry name" value="PRTase-like"/>
    <property type="match status" value="1"/>
</dbReference>
<dbReference type="CDD" id="cd06223">
    <property type="entry name" value="PRTases_typeI"/>
    <property type="match status" value="1"/>
</dbReference>
<dbReference type="OrthoDB" id="9810066at2"/>
<dbReference type="Gene3D" id="3.40.50.1820">
    <property type="entry name" value="alpha/beta hydrolase"/>
    <property type="match status" value="1"/>
</dbReference>
<dbReference type="SUPFAM" id="SSF53474">
    <property type="entry name" value="alpha/beta-Hydrolases"/>
    <property type="match status" value="1"/>
</dbReference>
<evidence type="ECO:0000259" key="1">
    <source>
        <dbReference type="Pfam" id="PF00156"/>
    </source>
</evidence>
<dbReference type="Gene3D" id="3.40.50.2020">
    <property type="match status" value="1"/>
</dbReference>
<dbReference type="InterPro" id="IPR000836">
    <property type="entry name" value="PRTase_dom"/>
</dbReference>
<dbReference type="RefSeq" id="WP_071083276.1">
    <property type="nucleotide sequence ID" value="NZ_MBLM01000058.1"/>
</dbReference>
<comment type="caution">
    <text evidence="2">The sequence shown here is derived from an EMBL/GenBank/DDBJ whole genome shotgun (WGS) entry which is preliminary data.</text>
</comment>
<dbReference type="GO" id="GO:0016740">
    <property type="term" value="F:transferase activity"/>
    <property type="evidence" value="ECO:0007669"/>
    <property type="project" value="UniProtKB-KW"/>
</dbReference>
<sequence>MLFRDRGHAGRELGRRLAYLRGPDVVVVGLPRGGVSVAYHVAQALGAPLDVIVVRKLGVPFQPELAMGAIAEGDVRVVNNETRLLAISPADLAAVEARERVELDRRIRRFRGSRPRVPLAGRTVIVVDDGIATGATASAACRAVRAAGAARVVLAAPVAPPDRIAWLRQDADEVVCLATPEEFFAIGSFYADFTQTPDEEVTDLLRQAALAAPPEPARMPGPGAGGTTGTGQRIEVTVPAGTARLTGQLTVPEHPCGLVVFAHGSGSSQHSPRNRHVAQALGSARLATLLFDLLTPDEEADRTNVFDIGTLARRLVEVTRWLGEQPATARLPTGFFGASTGSAAALWAAAELGPRISAVVSRGGRPDLAAPKLALVAAPTLLIVGGRDDVVLDLNRRAQTQLRCENQLTVVPGATHLFTEPGALEAVATLARDWFLHHSALVGNIRA</sequence>
<proteinExistence type="predicted"/>
<feature type="domain" description="Phosphoribosyltransferase" evidence="1">
    <location>
        <begin position="22"/>
        <end position="178"/>
    </location>
</feature>
<reference evidence="3" key="1">
    <citation type="submission" date="2016-07" db="EMBL/GenBank/DDBJ databases">
        <title>Sequence Frankia sp. strain CcI1.17.</title>
        <authorList>
            <person name="Ghodhbane-Gtari F."/>
            <person name="Swanson E."/>
            <person name="Gueddou A."/>
            <person name="Morris K."/>
            <person name="Hezbri K."/>
            <person name="Ktari A."/>
            <person name="Nouioui I."/>
            <person name="Abebe-Akele F."/>
            <person name="Simpson S."/>
            <person name="Thomas K."/>
            <person name="Gtari M."/>
            <person name="Tisa L.S."/>
            <person name="Hurst S."/>
        </authorList>
    </citation>
    <scope>NUCLEOTIDE SEQUENCE [LARGE SCALE GENOMIC DNA]</scope>
    <source>
        <strain evidence="3">Cc1.17</strain>
    </source>
</reference>
<dbReference type="InterPro" id="IPR029057">
    <property type="entry name" value="PRTase-like"/>
</dbReference>
<accession>A0A1S1R6W0</accession>